<organism evidence="3 4">
    <name type="scientific">Microlunatus elymi</name>
    <dbReference type="NCBI Taxonomy" id="2596828"/>
    <lineage>
        <taxon>Bacteria</taxon>
        <taxon>Bacillati</taxon>
        <taxon>Actinomycetota</taxon>
        <taxon>Actinomycetes</taxon>
        <taxon>Propionibacteriales</taxon>
        <taxon>Propionibacteriaceae</taxon>
        <taxon>Microlunatus</taxon>
    </lineage>
</organism>
<dbReference type="InterPro" id="IPR027381">
    <property type="entry name" value="LytR/CpsA/Psr_C"/>
</dbReference>
<dbReference type="RefSeq" id="WP_143985030.1">
    <property type="nucleotide sequence ID" value="NZ_CP041692.1"/>
</dbReference>
<keyword evidence="1" id="KW-0812">Transmembrane</keyword>
<keyword evidence="1" id="KW-1133">Transmembrane helix</keyword>
<sequence length="176" mass="18745">MVGRVFRIIRTPLTLLILVGVLCLGAWWGWKNIVAPPQKTPPPPCVPTKVTDKELKSSQVTVQVFNGGDKKGLAGDVTRDLRAKDFNVLTPTNTDQKVTTTVIVGNAAKNPEVLLVKSFFKGATVKADGRTNHTVDVLVGDKYAGFNDKAKAAYPVKTSTVCLPADSASASPVAKS</sequence>
<gene>
    <name evidence="3" type="ORF">FOE78_03180</name>
</gene>
<feature type="transmembrane region" description="Helical" evidence="1">
    <location>
        <begin position="12"/>
        <end position="30"/>
    </location>
</feature>
<dbReference type="AlphaFoldDB" id="A0A516PV32"/>
<accession>A0A516PV32</accession>
<evidence type="ECO:0000313" key="4">
    <source>
        <dbReference type="Proteomes" id="UP000319263"/>
    </source>
</evidence>
<dbReference type="OrthoDB" id="3727388at2"/>
<dbReference type="Pfam" id="PF13399">
    <property type="entry name" value="LytR_C"/>
    <property type="match status" value="1"/>
</dbReference>
<evidence type="ECO:0000313" key="3">
    <source>
        <dbReference type="EMBL" id="QDP95048.1"/>
    </source>
</evidence>
<evidence type="ECO:0000256" key="1">
    <source>
        <dbReference type="SAM" id="Phobius"/>
    </source>
</evidence>
<reference evidence="3 4" key="1">
    <citation type="submission" date="2019-07" db="EMBL/GenBank/DDBJ databases">
        <title>Microlunatus dokdonensis sp. nov. isolated from the rhizospheric soil of the wild plant Elymus tsukushiensis.</title>
        <authorList>
            <person name="Ghim S.-Y."/>
            <person name="Hwang Y.-J."/>
            <person name="Son J.-S."/>
            <person name="Shin J.-H."/>
        </authorList>
    </citation>
    <scope>NUCLEOTIDE SEQUENCE [LARGE SCALE GENOMIC DNA]</scope>
    <source>
        <strain evidence="3 4">KUDC0627</strain>
    </source>
</reference>
<keyword evidence="1" id="KW-0472">Membrane</keyword>
<proteinExistence type="predicted"/>
<dbReference type="KEGG" id="mik:FOE78_03180"/>
<dbReference type="EMBL" id="CP041692">
    <property type="protein sequence ID" value="QDP95048.1"/>
    <property type="molecule type" value="Genomic_DNA"/>
</dbReference>
<dbReference type="Proteomes" id="UP000319263">
    <property type="component" value="Chromosome"/>
</dbReference>
<keyword evidence="4" id="KW-1185">Reference proteome</keyword>
<evidence type="ECO:0000259" key="2">
    <source>
        <dbReference type="Pfam" id="PF13399"/>
    </source>
</evidence>
<dbReference type="Gene3D" id="3.30.70.2390">
    <property type="match status" value="1"/>
</dbReference>
<protein>
    <submittedName>
        <fullName evidence="3">LytR family transcriptional regulator</fullName>
    </submittedName>
</protein>
<name>A0A516PV32_9ACTN</name>
<feature type="domain" description="LytR/CpsA/Psr regulator C-terminal" evidence="2">
    <location>
        <begin position="59"/>
        <end position="143"/>
    </location>
</feature>